<dbReference type="Gene3D" id="3.40.50.1820">
    <property type="entry name" value="alpha/beta hydrolase"/>
    <property type="match status" value="1"/>
</dbReference>
<dbReference type="InterPro" id="IPR000073">
    <property type="entry name" value="AB_hydrolase_1"/>
</dbReference>
<proteinExistence type="inferred from homology"/>
<comment type="caution">
    <text evidence="6">The sequence shown here is derived from an EMBL/GenBank/DDBJ whole genome shotgun (WGS) entry which is preliminary data.</text>
</comment>
<dbReference type="RefSeq" id="WP_241035174.1">
    <property type="nucleotide sequence ID" value="NZ_BAAAJF010000018.1"/>
</dbReference>
<gene>
    <name evidence="6" type="ORF">MMF94_05550</name>
</gene>
<keyword evidence="3 6" id="KW-0378">Hydrolase</keyword>
<evidence type="ECO:0000259" key="4">
    <source>
        <dbReference type="Pfam" id="PF00561"/>
    </source>
</evidence>
<dbReference type="SUPFAM" id="SSF53474">
    <property type="entry name" value="alpha/beta-Hydrolases"/>
    <property type="match status" value="1"/>
</dbReference>
<evidence type="ECO:0000313" key="6">
    <source>
        <dbReference type="EMBL" id="MCH6165142.1"/>
    </source>
</evidence>
<keyword evidence="2" id="KW-0732">Signal</keyword>
<dbReference type="Proteomes" id="UP001299970">
    <property type="component" value="Unassembled WGS sequence"/>
</dbReference>
<dbReference type="Pfam" id="PF00561">
    <property type="entry name" value="Abhydrolase_1"/>
    <property type="match status" value="1"/>
</dbReference>
<dbReference type="InterPro" id="IPR051601">
    <property type="entry name" value="Serine_prot/Carboxylest_S33"/>
</dbReference>
<dbReference type="InterPro" id="IPR013595">
    <property type="entry name" value="Pept_S33_TAP-like_C"/>
</dbReference>
<dbReference type="InterPro" id="IPR029058">
    <property type="entry name" value="AB_hydrolase_fold"/>
</dbReference>
<keyword evidence="7" id="KW-1185">Reference proteome</keyword>
<evidence type="ECO:0000259" key="5">
    <source>
        <dbReference type="Pfam" id="PF08386"/>
    </source>
</evidence>
<feature type="domain" description="AB hydrolase-1" evidence="4">
    <location>
        <begin position="100"/>
        <end position="322"/>
    </location>
</feature>
<organism evidence="6 7">
    <name type="scientific">Pseudonocardia alaniniphila</name>
    <dbReference type="NCBI Taxonomy" id="75291"/>
    <lineage>
        <taxon>Bacteria</taxon>
        <taxon>Bacillati</taxon>
        <taxon>Actinomycetota</taxon>
        <taxon>Actinomycetes</taxon>
        <taxon>Pseudonocardiales</taxon>
        <taxon>Pseudonocardiaceae</taxon>
        <taxon>Pseudonocardia</taxon>
    </lineage>
</organism>
<dbReference type="PANTHER" id="PTHR43248">
    <property type="entry name" value="2-SUCCINYL-6-HYDROXY-2,4-CYCLOHEXADIENE-1-CARBOXYLATE SYNTHASE"/>
    <property type="match status" value="1"/>
</dbReference>
<dbReference type="PANTHER" id="PTHR43248:SF29">
    <property type="entry name" value="TRIPEPTIDYL AMINOPEPTIDASE"/>
    <property type="match status" value="1"/>
</dbReference>
<dbReference type="GO" id="GO:0016787">
    <property type="term" value="F:hydrolase activity"/>
    <property type="evidence" value="ECO:0007669"/>
    <property type="project" value="UniProtKB-KW"/>
</dbReference>
<evidence type="ECO:0000256" key="3">
    <source>
        <dbReference type="ARBA" id="ARBA00022801"/>
    </source>
</evidence>
<evidence type="ECO:0000256" key="1">
    <source>
        <dbReference type="ARBA" id="ARBA00010088"/>
    </source>
</evidence>
<reference evidence="6 7" key="1">
    <citation type="submission" date="2022-03" db="EMBL/GenBank/DDBJ databases">
        <title>Pseudonocardia alaer sp. nov., a novel actinomycete isolated from reed forest soil.</title>
        <authorList>
            <person name="Wang L."/>
        </authorList>
    </citation>
    <scope>NUCLEOTIDE SEQUENCE [LARGE SCALE GENOMIC DNA]</scope>
    <source>
        <strain evidence="6 7">Y-16303</strain>
    </source>
</reference>
<protein>
    <submittedName>
        <fullName evidence="6">Alpha/beta hydrolase</fullName>
    </submittedName>
</protein>
<feature type="domain" description="Peptidase S33 tripeptidyl aminopeptidase-like C-terminal" evidence="5">
    <location>
        <begin position="415"/>
        <end position="511"/>
    </location>
</feature>
<evidence type="ECO:0000256" key="2">
    <source>
        <dbReference type="ARBA" id="ARBA00022729"/>
    </source>
</evidence>
<accession>A0ABS9T9D1</accession>
<dbReference type="EMBL" id="JAKXMK010000004">
    <property type="protein sequence ID" value="MCH6165142.1"/>
    <property type="molecule type" value="Genomic_DNA"/>
</dbReference>
<dbReference type="Pfam" id="PF08386">
    <property type="entry name" value="Abhydrolase_4"/>
    <property type="match status" value="1"/>
</dbReference>
<name>A0ABS9T9D1_9PSEU</name>
<sequence length="513" mass="53693">MSAGVLLLAVGACAAPVQPVAAPEPASAAPAPELAPFYDQQIVFEPCAPYATTSTDEALFADKRFDCARVDVPLDYADPDGPRGQIALLRAIAQGERIGTLLVNPGGPGGSGMNMVAIAAPKWDDLGVGDRFDVIGFDPRGVGASTPQADCYTDAEQDAGLAVNGAMVPAPRVPDAAAAEEVAWRCVEATGGVAALTSVSTTNTVQDMDVLRAVLGEETLSYLGYSYGSELGAVYAESFPERVRAMVLDGGVDPEASPARLSINQYAAAQQSLEALAAECAEGADCPLGTDPARVTETFQGIVRPLIDEPLPTTDGRALSYDAAVTGVLAGLRADRLRPMVIEGLRGAAAGRGDILLQLNDLLLGRQADGRYALDLDSLLAIRCMDNPRRTPAEQTDMLREIHAAAPMIDPGRPVTEAHHECEAWPAQPDRPERWLTGEVDVPPTLVVSVTGDTATPYEGGVSLARALDASLLTVEGDQHGISLFGQNDCVDRIAIDYLVDLRTPPADARCGG</sequence>
<comment type="similarity">
    <text evidence="1">Belongs to the peptidase S33 family.</text>
</comment>
<evidence type="ECO:0000313" key="7">
    <source>
        <dbReference type="Proteomes" id="UP001299970"/>
    </source>
</evidence>